<comment type="pathway">
    <text evidence="2 15">Bacterial outer membrane biogenesis; LPS core biosynthesis.</text>
</comment>
<proteinExistence type="inferred from homology"/>
<dbReference type="EC" id="2.7.1.166" evidence="4 15"/>
<evidence type="ECO:0000256" key="13">
    <source>
        <dbReference type="ARBA" id="ARBA00029511"/>
    </source>
</evidence>
<evidence type="ECO:0000256" key="4">
    <source>
        <dbReference type="ARBA" id="ARBA00011988"/>
    </source>
</evidence>
<gene>
    <name evidence="15" type="primary">kdkA</name>
    <name evidence="16" type="ORF">SAMN04488540_12070</name>
</gene>
<keyword evidence="7 15" id="KW-0808">Transferase</keyword>
<dbReference type="EMBL" id="FNEM01000020">
    <property type="protein sequence ID" value="SDK16888.1"/>
    <property type="molecule type" value="Genomic_DNA"/>
</dbReference>
<evidence type="ECO:0000256" key="10">
    <source>
        <dbReference type="ARBA" id="ARBA00022840"/>
    </source>
</evidence>
<dbReference type="GO" id="GO:0009244">
    <property type="term" value="P:lipopolysaccharide core region biosynthetic process"/>
    <property type="evidence" value="ECO:0007669"/>
    <property type="project" value="UniProtKB-UniRule"/>
</dbReference>
<evidence type="ECO:0000256" key="8">
    <source>
        <dbReference type="ARBA" id="ARBA00022741"/>
    </source>
</evidence>
<keyword evidence="8 15" id="KW-0547">Nucleotide-binding</keyword>
<reference evidence="17" key="1">
    <citation type="submission" date="2016-10" db="EMBL/GenBank/DDBJ databases">
        <authorList>
            <person name="Varghese N."/>
            <person name="Submissions S."/>
        </authorList>
    </citation>
    <scope>NUCLEOTIDE SEQUENCE [LARGE SCALE GENOMIC DNA]</scope>
    <source>
        <strain evidence="17">DSM 23317</strain>
    </source>
</reference>
<evidence type="ECO:0000256" key="5">
    <source>
        <dbReference type="ARBA" id="ARBA00022475"/>
    </source>
</evidence>
<protein>
    <recommendedName>
        <fullName evidence="13 15">3-deoxy-D-manno-octulosonic acid kinase</fullName>
        <shortName evidence="15">Kdo kinase</shortName>
        <ecNumber evidence="4 15">2.7.1.166</ecNumber>
    </recommendedName>
</protein>
<dbReference type="HAMAP" id="MF_00521">
    <property type="entry name" value="KDO_kinase"/>
    <property type="match status" value="1"/>
</dbReference>
<keyword evidence="12 15" id="KW-0472">Membrane</keyword>
<dbReference type="Gene3D" id="1.10.510.10">
    <property type="entry name" value="Transferase(Phosphotransferase) domain 1"/>
    <property type="match status" value="1"/>
</dbReference>
<keyword evidence="9 15" id="KW-0418">Kinase</keyword>
<evidence type="ECO:0000256" key="1">
    <source>
        <dbReference type="ARBA" id="ARBA00004515"/>
    </source>
</evidence>
<sequence length="234" mass="27402">MQLTEHRENTLLLAPDSPAKECWFDREWLRRGNHIDGHSDASGRNPALFLKIDGNHYVLRHYYRGGLPGKLIEDAYLWPGLNKTRAYRELKLLEQIQALELPACRPVAARIERQGFSYRADLITERLVGCRDLVGALSREPLSEPRWIQLGQVLARFHRAGVYHADLNARNILLDNEHIYLIDFDRGEMRNPDRKWQQANLDRLLRSLRKEAQRVSGLKWQESDWSLLLKGYRQ</sequence>
<feature type="active site" evidence="15">
    <location>
        <position position="166"/>
    </location>
</feature>
<evidence type="ECO:0000256" key="14">
    <source>
        <dbReference type="ARBA" id="ARBA00034417"/>
    </source>
</evidence>
<keyword evidence="10 15" id="KW-0067">ATP-binding</keyword>
<dbReference type="GO" id="GO:0016773">
    <property type="term" value="F:phosphotransferase activity, alcohol group as acceptor"/>
    <property type="evidence" value="ECO:0007669"/>
    <property type="project" value="UniProtKB-UniRule"/>
</dbReference>
<evidence type="ECO:0000256" key="15">
    <source>
        <dbReference type="HAMAP-Rule" id="MF_00521"/>
    </source>
</evidence>
<dbReference type="GO" id="GO:0005886">
    <property type="term" value="C:plasma membrane"/>
    <property type="evidence" value="ECO:0007669"/>
    <property type="project" value="UniProtKB-SubCell"/>
</dbReference>
<dbReference type="Proteomes" id="UP000199527">
    <property type="component" value="Unassembled WGS sequence"/>
</dbReference>
<evidence type="ECO:0000313" key="17">
    <source>
        <dbReference type="Proteomes" id="UP000199527"/>
    </source>
</evidence>
<evidence type="ECO:0000256" key="9">
    <source>
        <dbReference type="ARBA" id="ARBA00022777"/>
    </source>
</evidence>
<dbReference type="UniPathway" id="UPA00958"/>
<evidence type="ECO:0000256" key="6">
    <source>
        <dbReference type="ARBA" id="ARBA00022519"/>
    </source>
</evidence>
<comment type="catalytic activity">
    <reaction evidence="14 15">
        <text>an alpha-Kdo-(2-&gt;6)-lipid IVA + ATP = a 4-O-phospho-alpha-Kdo-(2-&gt;6)-lipid IVA + ADP + H(+)</text>
        <dbReference type="Rhea" id="RHEA:74271"/>
        <dbReference type="ChEBI" id="CHEBI:15378"/>
        <dbReference type="ChEBI" id="CHEBI:30616"/>
        <dbReference type="ChEBI" id="CHEBI:176428"/>
        <dbReference type="ChEBI" id="CHEBI:193140"/>
        <dbReference type="ChEBI" id="CHEBI:456216"/>
        <dbReference type="EC" id="2.7.1.166"/>
    </reaction>
</comment>
<organism evidence="16 17">
    <name type="scientific">Ferrimonas sediminum</name>
    <dbReference type="NCBI Taxonomy" id="718193"/>
    <lineage>
        <taxon>Bacteria</taxon>
        <taxon>Pseudomonadati</taxon>
        <taxon>Pseudomonadota</taxon>
        <taxon>Gammaproteobacteria</taxon>
        <taxon>Alteromonadales</taxon>
        <taxon>Ferrimonadaceae</taxon>
        <taxon>Ferrimonas</taxon>
    </lineage>
</organism>
<dbReference type="NCBIfam" id="NF002475">
    <property type="entry name" value="PRK01723.1"/>
    <property type="match status" value="1"/>
</dbReference>
<dbReference type="RefSeq" id="WP_176819371.1">
    <property type="nucleotide sequence ID" value="NZ_FNEM01000020.1"/>
</dbReference>
<accession>A0A1G8ZP95</accession>
<evidence type="ECO:0000256" key="2">
    <source>
        <dbReference type="ARBA" id="ARBA00004713"/>
    </source>
</evidence>
<dbReference type="GO" id="GO:0016301">
    <property type="term" value="F:kinase activity"/>
    <property type="evidence" value="ECO:0007669"/>
    <property type="project" value="UniProtKB-KW"/>
</dbReference>
<evidence type="ECO:0000256" key="11">
    <source>
        <dbReference type="ARBA" id="ARBA00022985"/>
    </source>
</evidence>
<dbReference type="InterPro" id="IPR022826">
    <property type="entry name" value="KDO_kinase"/>
</dbReference>
<keyword evidence="6 15" id="KW-0997">Cell inner membrane</keyword>
<comment type="subcellular location">
    <subcellularLocation>
        <location evidence="1 15">Cell inner membrane</location>
        <topology evidence="1 15">Peripheral membrane protein</topology>
        <orientation evidence="1 15">Cytoplasmic side</orientation>
    </subcellularLocation>
</comment>
<dbReference type="Pfam" id="PF06293">
    <property type="entry name" value="Kdo"/>
    <property type="match status" value="1"/>
</dbReference>
<keyword evidence="11 15" id="KW-0448">Lipopolysaccharide biosynthesis</keyword>
<dbReference type="InterPro" id="IPR011009">
    <property type="entry name" value="Kinase-like_dom_sf"/>
</dbReference>
<evidence type="ECO:0000256" key="3">
    <source>
        <dbReference type="ARBA" id="ARBA00010327"/>
    </source>
</evidence>
<keyword evidence="17" id="KW-1185">Reference proteome</keyword>
<evidence type="ECO:0000313" key="16">
    <source>
        <dbReference type="EMBL" id="SDK16888.1"/>
    </source>
</evidence>
<name>A0A1G8ZP95_9GAMM</name>
<comment type="similarity">
    <text evidence="3 15">Belongs to the protein kinase superfamily. KdkA/RfaP family.</text>
</comment>
<evidence type="ECO:0000256" key="7">
    <source>
        <dbReference type="ARBA" id="ARBA00022679"/>
    </source>
</evidence>
<dbReference type="AlphaFoldDB" id="A0A1G8ZP95"/>
<comment type="function">
    <text evidence="15">Catalyzes the ATP-dependent phosphorylation of the 3-deoxy-D-manno-octulosonic acid (Kdo) residue in Kdo-lipid IV(A) at the 4-OH position.</text>
</comment>
<dbReference type="SUPFAM" id="SSF56112">
    <property type="entry name" value="Protein kinase-like (PK-like)"/>
    <property type="match status" value="1"/>
</dbReference>
<evidence type="ECO:0000256" key="12">
    <source>
        <dbReference type="ARBA" id="ARBA00023136"/>
    </source>
</evidence>
<keyword evidence="5 15" id="KW-1003">Cell membrane</keyword>
<dbReference type="GO" id="GO:0005524">
    <property type="term" value="F:ATP binding"/>
    <property type="evidence" value="ECO:0007669"/>
    <property type="project" value="UniProtKB-UniRule"/>
</dbReference>